<keyword evidence="2 3" id="KW-0040">ANK repeat</keyword>
<evidence type="ECO:0000256" key="2">
    <source>
        <dbReference type="ARBA" id="ARBA00023043"/>
    </source>
</evidence>
<evidence type="ECO:0000256" key="3">
    <source>
        <dbReference type="PROSITE-ProRule" id="PRU00023"/>
    </source>
</evidence>
<comment type="caution">
    <text evidence="4">The sequence shown here is derived from an EMBL/GenBank/DDBJ whole genome shotgun (WGS) entry which is preliminary data.</text>
</comment>
<accession>A0A1Q9F408</accession>
<protein>
    <submittedName>
        <fullName evidence="4">Ankyrin repeat domain-containing protein 17</fullName>
    </submittedName>
</protein>
<dbReference type="OrthoDB" id="442922at2759"/>
<gene>
    <name evidence="4" type="primary">ANKRD17</name>
    <name evidence="4" type="ORF">AK812_SmicGene1445</name>
</gene>
<dbReference type="SUPFAM" id="SSF48403">
    <property type="entry name" value="Ankyrin repeat"/>
    <property type="match status" value="2"/>
</dbReference>
<organism evidence="4 5">
    <name type="scientific">Symbiodinium microadriaticum</name>
    <name type="common">Dinoflagellate</name>
    <name type="synonym">Zooxanthella microadriatica</name>
    <dbReference type="NCBI Taxonomy" id="2951"/>
    <lineage>
        <taxon>Eukaryota</taxon>
        <taxon>Sar</taxon>
        <taxon>Alveolata</taxon>
        <taxon>Dinophyceae</taxon>
        <taxon>Suessiales</taxon>
        <taxon>Symbiodiniaceae</taxon>
        <taxon>Symbiodinium</taxon>
    </lineage>
</organism>
<dbReference type="Gene3D" id="1.25.40.20">
    <property type="entry name" value="Ankyrin repeat-containing domain"/>
    <property type="match status" value="2"/>
</dbReference>
<dbReference type="SMART" id="SM00248">
    <property type="entry name" value="ANK"/>
    <property type="match status" value="3"/>
</dbReference>
<dbReference type="PROSITE" id="PS50297">
    <property type="entry name" value="ANK_REP_REGION"/>
    <property type="match status" value="1"/>
</dbReference>
<dbReference type="PROSITE" id="PS50088">
    <property type="entry name" value="ANK_REPEAT"/>
    <property type="match status" value="1"/>
</dbReference>
<dbReference type="PANTHER" id="PTHR24198:SF165">
    <property type="entry name" value="ANKYRIN REPEAT-CONTAINING PROTEIN-RELATED"/>
    <property type="match status" value="1"/>
</dbReference>
<proteinExistence type="predicted"/>
<feature type="repeat" description="ANK" evidence="3">
    <location>
        <begin position="765"/>
        <end position="797"/>
    </location>
</feature>
<dbReference type="InterPro" id="IPR036770">
    <property type="entry name" value="Ankyrin_rpt-contain_sf"/>
</dbReference>
<reference evidence="4 5" key="1">
    <citation type="submission" date="2016-02" db="EMBL/GenBank/DDBJ databases">
        <title>Genome analysis of coral dinoflagellate symbionts highlights evolutionary adaptations to a symbiotic lifestyle.</title>
        <authorList>
            <person name="Aranda M."/>
            <person name="Li Y."/>
            <person name="Liew Y.J."/>
            <person name="Baumgarten S."/>
            <person name="Simakov O."/>
            <person name="Wilson M."/>
            <person name="Piel J."/>
            <person name="Ashoor H."/>
            <person name="Bougouffa S."/>
            <person name="Bajic V.B."/>
            <person name="Ryu T."/>
            <person name="Ravasi T."/>
            <person name="Bayer T."/>
            <person name="Micklem G."/>
            <person name="Kim H."/>
            <person name="Bhak J."/>
            <person name="Lajeunesse T.C."/>
            <person name="Voolstra C.R."/>
        </authorList>
    </citation>
    <scope>NUCLEOTIDE SEQUENCE [LARGE SCALE GENOMIC DNA]</scope>
    <source>
        <strain evidence="4 5">CCMP2467</strain>
    </source>
</reference>
<dbReference type="PANTHER" id="PTHR24198">
    <property type="entry name" value="ANKYRIN REPEAT AND PROTEIN KINASE DOMAIN-CONTAINING PROTEIN"/>
    <property type="match status" value="1"/>
</dbReference>
<evidence type="ECO:0000313" key="5">
    <source>
        <dbReference type="Proteomes" id="UP000186817"/>
    </source>
</evidence>
<evidence type="ECO:0000313" key="4">
    <source>
        <dbReference type="EMBL" id="OLQ14418.1"/>
    </source>
</evidence>
<evidence type="ECO:0000256" key="1">
    <source>
        <dbReference type="ARBA" id="ARBA00022737"/>
    </source>
</evidence>
<dbReference type="AlphaFoldDB" id="A0A1Q9F408"/>
<sequence>MNSLIPATAACAFASGTWLPACYVEHPERPSPDIATRAKITIINVLLMVAARTLSPNSQMVRRAGGASHQVFTSDSGGGVAMILNAAVILWNISLRPPDWFVPPDCFQSLTGPGLQLLEEVTFAWDWGSVSHGHKALNFIFPPLMFLMDYEFAMNFFFRRRLTEEKVQELNRELDQYRDKEVRSWEATASAKARRDQVVASCGCLASVNHFVLLSVCFEPTIMDLPRHYANAEKTCPDDPGVPISWAHNAEAAIQVRLISGDIAAELEQSVVADGFLLDHVKARLREQGFPIFKLQLLCGSITISETDTWESLTRPREPGLKRFFVELTAAFVDFKVMRHHLTQAYTELLTAVAKQDLGQLEDRVDPSQSDKDGGTALHMASVLHSDEAHVKHAHAAVVQLLLASRGQVNPLRAAVTKGVVPLAQALLGAAADVNQSDCGGNTLFAEHRGDVTPGGTKAAAVLPHSAQHRHLVMSRLPGKAPGFLCDTSAMTRTITSLMRSMVVLAMLATALWSMVPGMSYTAPAGGGWTRKQMHGNIRNKDKLPGVIEIPLDEEEPELEAKPEMPEKRVPYSMHIVTQLPQHKHLHEESNARKFIEDKVVGAFENFEGFIRHVEVHLQVSPHFHREKRPEKVPKTTMTLAFDEEGEEMQVDAEPDLGHKILTPFIIKATVTLVNHHKVVLTNPEKHAQSTLSEAVDHMTDVLRHSLREEKNRMIAAKRKEKEQALPDDMDGMLDDDFNLALSNALAEASPEEEAMMEDCNLDCQSGTPLVAAAGAGHEKVVELLVSHAADVNRRNISGTALVAASSAGHLEVVNALLAAAADVDKVCIRGTALSSAAAAGHYDIVCRSAWDPAEAAASGGHFEIARMLRHDSLMEEVGSAVAPADHDGADLRHFTEVARLLVASLV</sequence>
<dbReference type="InterPro" id="IPR002110">
    <property type="entry name" value="Ankyrin_rpt"/>
</dbReference>
<dbReference type="Proteomes" id="UP000186817">
    <property type="component" value="Unassembled WGS sequence"/>
</dbReference>
<name>A0A1Q9F408_SYMMI</name>
<keyword evidence="1" id="KW-0677">Repeat</keyword>
<keyword evidence="5" id="KW-1185">Reference proteome</keyword>
<dbReference type="Pfam" id="PF12796">
    <property type="entry name" value="Ank_2"/>
    <property type="match status" value="1"/>
</dbReference>
<dbReference type="EMBL" id="LSRX01000015">
    <property type="protein sequence ID" value="OLQ14418.1"/>
    <property type="molecule type" value="Genomic_DNA"/>
</dbReference>